<evidence type="ECO:0000256" key="8">
    <source>
        <dbReference type="ARBA" id="ARBA00034078"/>
    </source>
</evidence>
<evidence type="ECO:0000256" key="2">
    <source>
        <dbReference type="ARBA" id="ARBA00022448"/>
    </source>
</evidence>
<comment type="cofactor">
    <cofactor evidence="8">
        <name>[2Fe-2S] cluster</name>
        <dbReference type="ChEBI" id="CHEBI:190135"/>
    </cofactor>
</comment>
<comment type="caution">
    <text evidence="11">The sequence shown here is derived from an EMBL/GenBank/DDBJ whole genome shotgun (WGS) entry which is preliminary data.</text>
</comment>
<dbReference type="AlphaFoldDB" id="M0N6U4"/>
<comment type="similarity">
    <text evidence="1">Belongs to the 2Fe2S plant-type ferredoxin family.</text>
</comment>
<organism evidence="11 12">
    <name type="scientific">Halococcus salifodinae DSM 8989</name>
    <dbReference type="NCBI Taxonomy" id="1227456"/>
    <lineage>
        <taxon>Archaea</taxon>
        <taxon>Methanobacteriati</taxon>
        <taxon>Methanobacteriota</taxon>
        <taxon>Stenosarchaea group</taxon>
        <taxon>Halobacteria</taxon>
        <taxon>Halobacteriales</taxon>
        <taxon>Halococcaceae</taxon>
        <taxon>Halococcus</taxon>
    </lineage>
</organism>
<dbReference type="InterPro" id="IPR006058">
    <property type="entry name" value="2Fe2S_fd_BS"/>
</dbReference>
<evidence type="ECO:0000256" key="1">
    <source>
        <dbReference type="ARBA" id="ARBA00007874"/>
    </source>
</evidence>
<keyword evidence="6" id="KW-0408">Iron</keyword>
<dbReference type="Proteomes" id="UP000011625">
    <property type="component" value="Unassembled WGS sequence"/>
</dbReference>
<evidence type="ECO:0000256" key="5">
    <source>
        <dbReference type="ARBA" id="ARBA00022982"/>
    </source>
</evidence>
<dbReference type="PANTHER" id="PTHR43112">
    <property type="entry name" value="FERREDOXIN"/>
    <property type="match status" value="1"/>
</dbReference>
<evidence type="ECO:0000256" key="9">
    <source>
        <dbReference type="SAM" id="MobiDB-lite"/>
    </source>
</evidence>
<dbReference type="STRING" id="1227456.C450_08187"/>
<evidence type="ECO:0000259" key="10">
    <source>
        <dbReference type="PROSITE" id="PS51085"/>
    </source>
</evidence>
<dbReference type="PANTHER" id="PTHR43112:SF3">
    <property type="entry name" value="FERREDOXIN-2, CHLOROPLASTIC"/>
    <property type="match status" value="1"/>
</dbReference>
<gene>
    <name evidence="11" type="ORF">C450_08187</name>
</gene>
<dbReference type="GO" id="GO:0046872">
    <property type="term" value="F:metal ion binding"/>
    <property type="evidence" value="ECO:0007669"/>
    <property type="project" value="UniProtKB-KW"/>
</dbReference>
<dbReference type="PROSITE" id="PS00197">
    <property type="entry name" value="2FE2S_FER_1"/>
    <property type="match status" value="1"/>
</dbReference>
<sequence>MTSGSSAHDVILVWQDGQEGSDEREERLSVGEDEIVLTAAECAGVALPFGCRTGACATCTGKLLDGRIEHARPPRALKERHREAGYVLLCIAEPRSDCRIVVGSSVQAELVSNPWQ</sequence>
<name>M0N6U4_9EURY</name>
<keyword evidence="4" id="KW-0479">Metal-binding</keyword>
<keyword evidence="7" id="KW-0411">Iron-sulfur</keyword>
<dbReference type="InterPro" id="IPR012675">
    <property type="entry name" value="Beta-grasp_dom_sf"/>
</dbReference>
<dbReference type="EMBL" id="AOME01000051">
    <property type="protein sequence ID" value="EMA53278.1"/>
    <property type="molecule type" value="Genomic_DNA"/>
</dbReference>
<evidence type="ECO:0000313" key="12">
    <source>
        <dbReference type="Proteomes" id="UP000011625"/>
    </source>
</evidence>
<dbReference type="SUPFAM" id="SSF54292">
    <property type="entry name" value="2Fe-2S ferredoxin-like"/>
    <property type="match status" value="1"/>
</dbReference>
<evidence type="ECO:0000256" key="7">
    <source>
        <dbReference type="ARBA" id="ARBA00023014"/>
    </source>
</evidence>
<keyword evidence="12" id="KW-1185">Reference proteome</keyword>
<protein>
    <submittedName>
        <fullName evidence="11">Ferredoxin</fullName>
    </submittedName>
</protein>
<dbReference type="CDD" id="cd00207">
    <property type="entry name" value="fer2"/>
    <property type="match status" value="1"/>
</dbReference>
<dbReference type="Gene3D" id="3.10.20.30">
    <property type="match status" value="1"/>
</dbReference>
<reference evidence="11 12" key="1">
    <citation type="journal article" date="2014" name="PLoS Genet.">
        <title>Phylogenetically driven sequencing of extremely halophilic archaea reveals strategies for static and dynamic osmo-response.</title>
        <authorList>
            <person name="Becker E.A."/>
            <person name="Seitzer P.M."/>
            <person name="Tritt A."/>
            <person name="Larsen D."/>
            <person name="Krusor M."/>
            <person name="Yao A.I."/>
            <person name="Wu D."/>
            <person name="Madern D."/>
            <person name="Eisen J.A."/>
            <person name="Darling A.E."/>
            <person name="Facciotti M.T."/>
        </authorList>
    </citation>
    <scope>NUCLEOTIDE SEQUENCE [LARGE SCALE GENOMIC DNA]</scope>
    <source>
        <strain evidence="11 12">DSM 8989</strain>
    </source>
</reference>
<dbReference type="RefSeq" id="WP_005042394.1">
    <property type="nucleotide sequence ID" value="NZ_AOME01000051.1"/>
</dbReference>
<evidence type="ECO:0000256" key="6">
    <source>
        <dbReference type="ARBA" id="ARBA00023004"/>
    </source>
</evidence>
<feature type="domain" description="2Fe-2S ferredoxin-type" evidence="10">
    <location>
        <begin position="8"/>
        <end position="106"/>
    </location>
</feature>
<accession>M0N6U4</accession>
<dbReference type="Pfam" id="PF00111">
    <property type="entry name" value="Fer2"/>
    <property type="match status" value="1"/>
</dbReference>
<dbReference type="GO" id="GO:0051537">
    <property type="term" value="F:2 iron, 2 sulfur cluster binding"/>
    <property type="evidence" value="ECO:0007669"/>
    <property type="project" value="UniProtKB-KW"/>
</dbReference>
<feature type="region of interest" description="Disordered" evidence="9">
    <location>
        <begin position="1"/>
        <end position="24"/>
    </location>
</feature>
<keyword evidence="5" id="KW-0249">Electron transport</keyword>
<keyword evidence="2" id="KW-0813">Transport</keyword>
<keyword evidence="3" id="KW-0001">2Fe-2S</keyword>
<proteinExistence type="inferred from homology"/>
<dbReference type="PROSITE" id="PS51085">
    <property type="entry name" value="2FE2S_FER_2"/>
    <property type="match status" value="1"/>
</dbReference>
<evidence type="ECO:0000256" key="3">
    <source>
        <dbReference type="ARBA" id="ARBA00022714"/>
    </source>
</evidence>
<dbReference type="PATRIC" id="fig|1227456.3.peg.1648"/>
<dbReference type="InterPro" id="IPR001041">
    <property type="entry name" value="2Fe-2S_ferredoxin-type"/>
</dbReference>
<dbReference type="InterPro" id="IPR036010">
    <property type="entry name" value="2Fe-2S_ferredoxin-like_sf"/>
</dbReference>
<evidence type="ECO:0000256" key="4">
    <source>
        <dbReference type="ARBA" id="ARBA00022723"/>
    </source>
</evidence>
<evidence type="ECO:0000313" key="11">
    <source>
        <dbReference type="EMBL" id="EMA53278.1"/>
    </source>
</evidence>